<sequence length="412" mass="46846">MMKTTGLWSAFPLHHCHKGPAGPASWLRGCAVALTVLLQPMAVFADTDDEFASEEKLEEGFLTKYVNEAIAKGVEKQNKSEAKNISDYVSAPKFGGYFVGKYSYSTEEGKESGDGFSQRFVRLYVDGKILKDFAYRIQVQTNNDKFHMKDYFLEWQKFKEFRVKIGQFKRAFTFENPMNPWDVGNGNYSQVMLKLSNSGDYPGENSSGRDQGLQIQGDLFPVGKDKHSLLHYQLMVANGQGINCADANKRKDILGTIQIQPIKGLVLGVFGWTGNFTYNGVTADRERYAISAKYDAADWTFRSEYVHSVGHRYADFTIDEHGEAYVSGGTGRADAWYATLGVPCTAWLKTYVKYDVYRDQGTWGSAKSIYSVTPHIRLHKNLMFQPQFNYVHDRNLAKADYCEFWLETYVRF</sequence>
<name>A0AC61QRC5_9BACT</name>
<dbReference type="EMBL" id="SRZC01000008">
    <property type="protein sequence ID" value="TGX82629.1"/>
    <property type="molecule type" value="Genomic_DNA"/>
</dbReference>
<gene>
    <name evidence="1" type="ORF">E5358_06180</name>
</gene>
<protein>
    <submittedName>
        <fullName evidence="1">Porin</fullName>
    </submittedName>
</protein>
<proteinExistence type="predicted"/>
<evidence type="ECO:0000313" key="2">
    <source>
        <dbReference type="Proteomes" id="UP000308886"/>
    </source>
</evidence>
<dbReference type="Proteomes" id="UP000308886">
    <property type="component" value="Unassembled WGS sequence"/>
</dbReference>
<comment type="caution">
    <text evidence="1">The sequence shown here is derived from an EMBL/GenBank/DDBJ whole genome shotgun (WGS) entry which is preliminary data.</text>
</comment>
<reference evidence="1" key="1">
    <citation type="submission" date="2019-04" db="EMBL/GenBank/DDBJ databases">
        <title>Microbes associate with the intestines of laboratory mice.</title>
        <authorList>
            <person name="Navarre W."/>
            <person name="Wong E."/>
            <person name="Huang K."/>
            <person name="Tropini C."/>
            <person name="Ng K."/>
            <person name="Yu B."/>
        </authorList>
    </citation>
    <scope>NUCLEOTIDE SEQUENCE</scope>
    <source>
        <strain evidence="1">NM73_A23</strain>
    </source>
</reference>
<evidence type="ECO:0000313" key="1">
    <source>
        <dbReference type="EMBL" id="TGX82629.1"/>
    </source>
</evidence>
<accession>A0AC61QRC5</accession>
<keyword evidence="2" id="KW-1185">Reference proteome</keyword>
<organism evidence="1 2">
    <name type="scientific">Palleniella muris</name>
    <dbReference type="NCBI Taxonomy" id="3038145"/>
    <lineage>
        <taxon>Bacteria</taxon>
        <taxon>Pseudomonadati</taxon>
        <taxon>Bacteroidota</taxon>
        <taxon>Bacteroidia</taxon>
        <taxon>Bacteroidales</taxon>
        <taxon>Prevotellaceae</taxon>
        <taxon>Palleniella</taxon>
    </lineage>
</organism>